<dbReference type="RefSeq" id="WP_004999159.1">
    <property type="nucleotide sequence ID" value="NZ_CH672427.1"/>
</dbReference>
<dbReference type="SUPFAM" id="SSF64076">
    <property type="entry name" value="MTH938-like"/>
    <property type="match status" value="1"/>
</dbReference>
<dbReference type="EMBL" id="AAOF01000008">
    <property type="protein sequence ID" value="EAR21531.1"/>
    <property type="molecule type" value="Genomic_DNA"/>
</dbReference>
<dbReference type="Proteomes" id="UP000003374">
    <property type="component" value="Unassembled WGS sequence"/>
</dbReference>
<evidence type="ECO:0000313" key="2">
    <source>
        <dbReference type="Proteomes" id="UP000003374"/>
    </source>
</evidence>
<dbReference type="HOGENOM" id="CLU_074390_2_1_6"/>
<dbReference type="Pfam" id="PF04430">
    <property type="entry name" value="DUF498"/>
    <property type="match status" value="1"/>
</dbReference>
<gene>
    <name evidence="1" type="ORF">NB231_01434</name>
</gene>
<evidence type="ECO:0000313" key="1">
    <source>
        <dbReference type="EMBL" id="EAR21531.1"/>
    </source>
</evidence>
<proteinExistence type="predicted"/>
<dbReference type="OrthoDB" id="9800373at2"/>
<dbReference type="AlphaFoldDB" id="A4BS52"/>
<accession>A4BS52</accession>
<dbReference type="InterPro" id="IPR036748">
    <property type="entry name" value="MTH938-like_sf"/>
</dbReference>
<keyword evidence="2" id="KW-1185">Reference proteome</keyword>
<comment type="caution">
    <text evidence="1">The sequence shown here is derived from an EMBL/GenBank/DDBJ whole genome shotgun (WGS) entry which is preliminary data.</text>
</comment>
<dbReference type="Gene3D" id="3.40.1230.10">
    <property type="entry name" value="MTH938-like"/>
    <property type="match status" value="1"/>
</dbReference>
<sequence length="124" mass="14005">MKMILENGDVKAYRIKSYEPGRVTINEWVLETSAVVAPDKLLRGWPPRHFEELEPMHIDAIIELAPEIVLLGTGPQQHFPPRNIMLSLLERGIGLEIMDTPSACRTYNILMSEGRRVVAALIIC</sequence>
<reference evidence="1 2" key="1">
    <citation type="submission" date="2006-02" db="EMBL/GenBank/DDBJ databases">
        <authorList>
            <person name="Waterbury J."/>
            <person name="Ferriera S."/>
            <person name="Johnson J."/>
            <person name="Kravitz S."/>
            <person name="Halpern A."/>
            <person name="Remington K."/>
            <person name="Beeson K."/>
            <person name="Tran B."/>
            <person name="Rogers Y.-H."/>
            <person name="Friedman R."/>
            <person name="Venter J.C."/>
        </authorList>
    </citation>
    <scope>NUCLEOTIDE SEQUENCE [LARGE SCALE GENOMIC DNA]</scope>
    <source>
        <strain evidence="1 2">Nb-231</strain>
    </source>
</reference>
<dbReference type="STRING" id="314278.NB231_01434"/>
<organism evidence="1 2">
    <name type="scientific">Nitrococcus mobilis Nb-231</name>
    <dbReference type="NCBI Taxonomy" id="314278"/>
    <lineage>
        <taxon>Bacteria</taxon>
        <taxon>Pseudomonadati</taxon>
        <taxon>Pseudomonadota</taxon>
        <taxon>Gammaproteobacteria</taxon>
        <taxon>Chromatiales</taxon>
        <taxon>Ectothiorhodospiraceae</taxon>
        <taxon>Nitrococcus</taxon>
    </lineage>
</organism>
<dbReference type="PANTHER" id="PTHR21192:SF2">
    <property type="entry name" value="NADH DEHYDROGENASE [UBIQUINONE] 1 ALPHA SUBCOMPLEX ASSEMBLY FACTOR 3"/>
    <property type="match status" value="1"/>
</dbReference>
<dbReference type="eggNOG" id="COG3737">
    <property type="taxonomic scope" value="Bacteria"/>
</dbReference>
<name>A4BS52_9GAMM</name>
<dbReference type="InterPro" id="IPR007523">
    <property type="entry name" value="NDUFAF3/AAMDC"/>
</dbReference>
<dbReference type="CDD" id="cd05560">
    <property type="entry name" value="Xcc1710_like"/>
    <property type="match status" value="1"/>
</dbReference>
<dbReference type="PANTHER" id="PTHR21192">
    <property type="entry name" value="NUCLEAR PROTEIN E3-3"/>
    <property type="match status" value="1"/>
</dbReference>
<protein>
    <submittedName>
        <fullName evidence="1">Uncharacterized protein</fullName>
    </submittedName>
</protein>